<evidence type="ECO:0000313" key="7">
    <source>
        <dbReference type="Proteomes" id="UP000179037"/>
    </source>
</evidence>
<dbReference type="InterPro" id="IPR003593">
    <property type="entry name" value="AAA+_ATPase"/>
</dbReference>
<dbReference type="Gene3D" id="3.40.50.300">
    <property type="entry name" value="P-loop containing nucleotide triphosphate hydrolases"/>
    <property type="match status" value="1"/>
</dbReference>
<protein>
    <submittedName>
        <fullName evidence="6">ABC transporter ATP-binding protein</fullName>
    </submittedName>
</protein>
<dbReference type="InterPro" id="IPR003439">
    <property type="entry name" value="ABC_transporter-like_ATP-bd"/>
</dbReference>
<feature type="domain" description="ABC transporter" evidence="5">
    <location>
        <begin position="7"/>
        <end position="236"/>
    </location>
</feature>
<dbReference type="EMBL" id="MFTC01000026">
    <property type="protein sequence ID" value="OGI52122.1"/>
    <property type="molecule type" value="Genomic_DNA"/>
</dbReference>
<keyword evidence="4 6" id="KW-0067">ATP-binding</keyword>
<dbReference type="STRING" id="1817768.A3A87_07245"/>
<dbReference type="Pfam" id="PF00005">
    <property type="entry name" value="ABC_tran"/>
    <property type="match status" value="1"/>
</dbReference>
<dbReference type="CDD" id="cd03230">
    <property type="entry name" value="ABC_DR_subfamily_A"/>
    <property type="match status" value="1"/>
</dbReference>
<sequence>MNGNTLVEIKNLSRFYGALQAVKDVSFTIRQGEVLGFLGPNGAGKTTTMQIISGNLAPSGGSVTIAGHDLLEDPRAAKSQIGYLPEQPPLYRELTVDEYLDYCAALNHVPRAQRVKARTNAKERCGLHDTGRRLIGNLSKGFQQRVGIAQAIIHLPPVVILDEPTVGLDPIQIREIRTLIRELGKEHGMILSTHILPEVQATCDRVQIINKGELVLNESIEGLEHQMKSASLTVAFRHPPEQKVLEILPGVKSVQPEKDGRMHVFHEAEQNPTEAILRMAVEKNWGLYEIRPGRLSLEQIFMELTTDAAAENAQAAAVAITSDSQP</sequence>
<dbReference type="Proteomes" id="UP000179037">
    <property type="component" value="Unassembled WGS sequence"/>
</dbReference>
<keyword evidence="3" id="KW-0547">Nucleotide-binding</keyword>
<accession>A0A1F6U450</accession>
<proteinExistence type="inferred from homology"/>
<comment type="caution">
    <text evidence="6">The sequence shown here is derived from an EMBL/GenBank/DDBJ whole genome shotgun (WGS) entry which is preliminary data.</text>
</comment>
<reference evidence="6 7" key="1">
    <citation type="journal article" date="2016" name="Nat. Commun.">
        <title>Thousands of microbial genomes shed light on interconnected biogeochemical processes in an aquifer system.</title>
        <authorList>
            <person name="Anantharaman K."/>
            <person name="Brown C.T."/>
            <person name="Hug L.A."/>
            <person name="Sharon I."/>
            <person name="Castelle C.J."/>
            <person name="Probst A.J."/>
            <person name="Thomas B.C."/>
            <person name="Singh A."/>
            <person name="Wilkins M.J."/>
            <person name="Karaoz U."/>
            <person name="Brodie E.L."/>
            <person name="Williams K.H."/>
            <person name="Hubbard S.S."/>
            <person name="Banfield J.F."/>
        </authorList>
    </citation>
    <scope>NUCLEOTIDE SEQUENCE [LARGE SCALE GENOMIC DNA]</scope>
</reference>
<dbReference type="SMART" id="SM00382">
    <property type="entry name" value="AAA"/>
    <property type="match status" value="1"/>
</dbReference>
<evidence type="ECO:0000256" key="1">
    <source>
        <dbReference type="ARBA" id="ARBA00005417"/>
    </source>
</evidence>
<dbReference type="PANTHER" id="PTHR43335">
    <property type="entry name" value="ABC TRANSPORTER, ATP-BINDING PROTEIN"/>
    <property type="match status" value="1"/>
</dbReference>
<dbReference type="GO" id="GO:0005524">
    <property type="term" value="F:ATP binding"/>
    <property type="evidence" value="ECO:0007669"/>
    <property type="project" value="UniProtKB-KW"/>
</dbReference>
<evidence type="ECO:0000259" key="5">
    <source>
        <dbReference type="PROSITE" id="PS50893"/>
    </source>
</evidence>
<evidence type="ECO:0000256" key="2">
    <source>
        <dbReference type="ARBA" id="ARBA00022448"/>
    </source>
</evidence>
<dbReference type="SUPFAM" id="SSF52540">
    <property type="entry name" value="P-loop containing nucleoside triphosphate hydrolases"/>
    <property type="match status" value="1"/>
</dbReference>
<dbReference type="AlphaFoldDB" id="A0A1F6U450"/>
<dbReference type="PANTHER" id="PTHR43335:SF4">
    <property type="entry name" value="ABC TRANSPORTER, ATP-BINDING PROTEIN"/>
    <property type="match status" value="1"/>
</dbReference>
<dbReference type="PROSITE" id="PS50893">
    <property type="entry name" value="ABC_TRANSPORTER_2"/>
    <property type="match status" value="1"/>
</dbReference>
<gene>
    <name evidence="6" type="ORF">A3A87_07245</name>
</gene>
<dbReference type="InterPro" id="IPR027417">
    <property type="entry name" value="P-loop_NTPase"/>
</dbReference>
<evidence type="ECO:0000313" key="6">
    <source>
        <dbReference type="EMBL" id="OGI52122.1"/>
    </source>
</evidence>
<evidence type="ECO:0000256" key="4">
    <source>
        <dbReference type="ARBA" id="ARBA00022840"/>
    </source>
</evidence>
<keyword evidence="2" id="KW-0813">Transport</keyword>
<evidence type="ECO:0000256" key="3">
    <source>
        <dbReference type="ARBA" id="ARBA00022741"/>
    </source>
</evidence>
<comment type="similarity">
    <text evidence="1">Belongs to the ABC transporter superfamily.</text>
</comment>
<dbReference type="GO" id="GO:0016887">
    <property type="term" value="F:ATP hydrolysis activity"/>
    <property type="evidence" value="ECO:0007669"/>
    <property type="project" value="InterPro"/>
</dbReference>
<name>A0A1F6U450_9PROT</name>
<organism evidence="6 7">
    <name type="scientific">Candidatus Muproteobacteria bacterium RIFCSPLOWO2_01_FULL_60_18</name>
    <dbReference type="NCBI Taxonomy" id="1817768"/>
    <lineage>
        <taxon>Bacteria</taxon>
        <taxon>Pseudomonadati</taxon>
        <taxon>Pseudomonadota</taxon>
        <taxon>Candidatus Muproteobacteria</taxon>
    </lineage>
</organism>